<dbReference type="InterPro" id="IPR045667">
    <property type="entry name" value="ORC3_N"/>
</dbReference>
<protein>
    <recommendedName>
        <fullName evidence="11">Origin recognition complex subunit 3</fullName>
    </recommendedName>
</protein>
<name>A0A8H3FM26_9LECA</name>
<dbReference type="GO" id="GO:0003688">
    <property type="term" value="F:DNA replication origin binding"/>
    <property type="evidence" value="ECO:0007669"/>
    <property type="project" value="TreeGrafter"/>
</dbReference>
<keyword evidence="10" id="KW-1185">Reference proteome</keyword>
<feature type="domain" description="Origin recognition complex subunit 3 N-terminal" evidence="7">
    <location>
        <begin position="6"/>
        <end position="265"/>
    </location>
</feature>
<dbReference type="GO" id="GO:0031261">
    <property type="term" value="C:DNA replication preinitiation complex"/>
    <property type="evidence" value="ECO:0007669"/>
    <property type="project" value="TreeGrafter"/>
</dbReference>
<sequence length="619" mass="69248">MTEYEACYVFTPDMADSVAQRPSKRRKTEPAKAPADQNTELPFAPLLKGLEKSESSQIRSEIFEVAWRPKENLLKRIHDDASTEAIKEVASFINSADRAESIGKLRTGLLVTGPDNSTTVSLFESIAEIANLEVRTVLVTLSSGQSPNLKTTLKYINQRATSQNLDSQDDAIFDEAKDGRRLNYDLQILSDYVQSHAIDKVLLSFQDSEAFEVKLLTDLIEVLSSWSDRIPFVILFGIATSVELFQEKLSGDTISYLNGSAFALQQVDVEEIFKAFQSEQSTLWYSYMTHFFANPLSICLDTTQLLASSQTEHYEAIRNLPSFRRYAQTLVEGQEYEELRTLLDDDDSLRDLVVQKIPPSHQALQAISRAVNVLFRAQSSLTLKTQTLWSEMYIRAMSAELAGSAAFEEIMASVKKLPSDTMQDLLDDVAGMLVLHELVEVITELDQLTNHLADPEVPLRSAYDVHHETLRTTVVAQKVSLSKITSTLSTQDDAYTKIVDRIYAILCTYFEATLINPQDLFLTEILIFDSKSPHREVFTPKPRFAIERALNSPHDYLGCDCCCGSEGGLSATQPATAILYQMYLESGAVINTADLWSAFWTIVGGDGIEDEEAEQQRAL</sequence>
<dbReference type="Proteomes" id="UP000664203">
    <property type="component" value="Unassembled WGS sequence"/>
</dbReference>
<proteinExistence type="inferred from homology"/>
<evidence type="ECO:0000313" key="10">
    <source>
        <dbReference type="Proteomes" id="UP000664203"/>
    </source>
</evidence>
<keyword evidence="3" id="KW-0235">DNA replication</keyword>
<dbReference type="GO" id="GO:0006270">
    <property type="term" value="P:DNA replication initiation"/>
    <property type="evidence" value="ECO:0007669"/>
    <property type="project" value="TreeGrafter"/>
</dbReference>
<gene>
    <name evidence="9" type="ORF">ALECFALPRED_004071</name>
</gene>
<dbReference type="Pfam" id="PF18137">
    <property type="entry name" value="WHD_ORC"/>
    <property type="match status" value="1"/>
</dbReference>
<dbReference type="PANTHER" id="PTHR12748:SF0">
    <property type="entry name" value="ORIGIN RECOGNITION COMPLEX SUBUNIT 3"/>
    <property type="match status" value="1"/>
</dbReference>
<dbReference type="PANTHER" id="PTHR12748">
    <property type="entry name" value="ORIGIN RECOGNITION COMPLEX SUBUNIT 3"/>
    <property type="match status" value="1"/>
</dbReference>
<comment type="caution">
    <text evidence="9">The sequence shown here is derived from an EMBL/GenBank/DDBJ whole genome shotgun (WGS) entry which is preliminary data.</text>
</comment>
<comment type="similarity">
    <text evidence="2">Belongs to the ORC3 family.</text>
</comment>
<evidence type="ECO:0000256" key="6">
    <source>
        <dbReference type="SAM" id="MobiDB-lite"/>
    </source>
</evidence>
<accession>A0A8H3FM26</accession>
<evidence type="ECO:0000259" key="8">
    <source>
        <dbReference type="Pfam" id="PF18137"/>
    </source>
</evidence>
<evidence type="ECO:0000313" key="9">
    <source>
        <dbReference type="EMBL" id="CAF9928481.1"/>
    </source>
</evidence>
<dbReference type="AlphaFoldDB" id="A0A8H3FM26"/>
<reference evidence="9" key="1">
    <citation type="submission" date="2021-03" db="EMBL/GenBank/DDBJ databases">
        <authorList>
            <person name="Tagirdzhanova G."/>
        </authorList>
    </citation>
    <scope>NUCLEOTIDE SEQUENCE</scope>
</reference>
<evidence type="ECO:0000256" key="1">
    <source>
        <dbReference type="ARBA" id="ARBA00004123"/>
    </source>
</evidence>
<feature type="region of interest" description="Disordered" evidence="6">
    <location>
        <begin position="17"/>
        <end position="38"/>
    </location>
</feature>
<dbReference type="InterPro" id="IPR020795">
    <property type="entry name" value="ORC3"/>
</dbReference>
<dbReference type="CDD" id="cd20704">
    <property type="entry name" value="Orc3"/>
    <property type="match status" value="1"/>
</dbReference>
<dbReference type="GO" id="GO:0005656">
    <property type="term" value="C:nuclear pre-replicative complex"/>
    <property type="evidence" value="ECO:0007669"/>
    <property type="project" value="TreeGrafter"/>
</dbReference>
<evidence type="ECO:0000256" key="5">
    <source>
        <dbReference type="ARBA" id="ARBA00023242"/>
    </source>
</evidence>
<dbReference type="GO" id="GO:0005664">
    <property type="term" value="C:nuclear origin of replication recognition complex"/>
    <property type="evidence" value="ECO:0007669"/>
    <property type="project" value="InterPro"/>
</dbReference>
<evidence type="ECO:0000259" key="7">
    <source>
        <dbReference type="Pfam" id="PF07034"/>
    </source>
</evidence>
<evidence type="ECO:0000256" key="3">
    <source>
        <dbReference type="ARBA" id="ARBA00022705"/>
    </source>
</evidence>
<dbReference type="EMBL" id="CAJPDR010000252">
    <property type="protein sequence ID" value="CAF9928481.1"/>
    <property type="molecule type" value="Genomic_DNA"/>
</dbReference>
<keyword evidence="5" id="KW-0539">Nucleus</keyword>
<organism evidence="9 10">
    <name type="scientific">Alectoria fallacina</name>
    <dbReference type="NCBI Taxonomy" id="1903189"/>
    <lineage>
        <taxon>Eukaryota</taxon>
        <taxon>Fungi</taxon>
        <taxon>Dikarya</taxon>
        <taxon>Ascomycota</taxon>
        <taxon>Pezizomycotina</taxon>
        <taxon>Lecanoromycetes</taxon>
        <taxon>OSLEUM clade</taxon>
        <taxon>Lecanoromycetidae</taxon>
        <taxon>Lecanorales</taxon>
        <taxon>Lecanorineae</taxon>
        <taxon>Parmeliaceae</taxon>
        <taxon>Alectoria</taxon>
    </lineage>
</organism>
<feature type="domain" description="Origin recognition complex subunit 3 winged helix C-terminal" evidence="8">
    <location>
        <begin position="543"/>
        <end position="616"/>
    </location>
</feature>
<dbReference type="InterPro" id="IPR040855">
    <property type="entry name" value="ORC_WH_C"/>
</dbReference>
<evidence type="ECO:0008006" key="11">
    <source>
        <dbReference type="Google" id="ProtNLM"/>
    </source>
</evidence>
<dbReference type="Pfam" id="PF07034">
    <property type="entry name" value="ORC3_N"/>
    <property type="match status" value="1"/>
</dbReference>
<evidence type="ECO:0000256" key="4">
    <source>
        <dbReference type="ARBA" id="ARBA00023125"/>
    </source>
</evidence>
<keyword evidence="4" id="KW-0238">DNA-binding</keyword>
<dbReference type="OrthoDB" id="10265211at2759"/>
<comment type="subcellular location">
    <subcellularLocation>
        <location evidence="1">Nucleus</location>
    </subcellularLocation>
</comment>
<evidence type="ECO:0000256" key="2">
    <source>
        <dbReference type="ARBA" id="ARBA00010977"/>
    </source>
</evidence>